<dbReference type="EMBL" id="VSSQ01001122">
    <property type="protein sequence ID" value="MPM05339.1"/>
    <property type="molecule type" value="Genomic_DNA"/>
</dbReference>
<protein>
    <submittedName>
        <fullName evidence="1">Uncharacterized protein</fullName>
    </submittedName>
</protein>
<reference evidence="1" key="1">
    <citation type="submission" date="2019-08" db="EMBL/GenBank/DDBJ databases">
        <authorList>
            <person name="Kucharzyk K."/>
            <person name="Murdoch R.W."/>
            <person name="Higgins S."/>
            <person name="Loffler F."/>
        </authorList>
    </citation>
    <scope>NUCLEOTIDE SEQUENCE</scope>
</reference>
<comment type="caution">
    <text evidence="1">The sequence shown here is derived from an EMBL/GenBank/DDBJ whole genome shotgun (WGS) entry which is preliminary data.</text>
</comment>
<name>A0A644WNV7_9ZZZZ</name>
<accession>A0A644WNV7</accession>
<gene>
    <name evidence="1" type="ORF">SDC9_51627</name>
</gene>
<organism evidence="1">
    <name type="scientific">bioreactor metagenome</name>
    <dbReference type="NCBI Taxonomy" id="1076179"/>
    <lineage>
        <taxon>unclassified sequences</taxon>
        <taxon>metagenomes</taxon>
        <taxon>ecological metagenomes</taxon>
    </lineage>
</organism>
<sequence>MRFLIRLDQNAAECSRILQIKENWTKKEFDRASASAGNHSANISCAADDLIGLKVMLTEKRYFVLRLLENPNLLEHERITDMLWAILHLTDELSSREDILSLPSTDLRHLEIDVKRAYQATVLLWTNYMYHLKTNYPYLFSLELRKNPFGGENEVIIR</sequence>
<dbReference type="AlphaFoldDB" id="A0A644WNV7"/>
<evidence type="ECO:0000313" key="1">
    <source>
        <dbReference type="EMBL" id="MPM05339.1"/>
    </source>
</evidence>
<proteinExistence type="predicted"/>